<evidence type="ECO:0000259" key="3">
    <source>
        <dbReference type="Pfam" id="PF01467"/>
    </source>
</evidence>
<dbReference type="Pfam" id="PF01467">
    <property type="entry name" value="CTP_transf_like"/>
    <property type="match status" value="1"/>
</dbReference>
<dbReference type="InterPro" id="IPR050385">
    <property type="entry name" value="Archaeal_FAD_synthase"/>
</dbReference>
<dbReference type="NCBIfam" id="TIGR00125">
    <property type="entry name" value="cyt_tran_rel"/>
    <property type="match status" value="1"/>
</dbReference>
<dbReference type="SUPFAM" id="SSF48452">
    <property type="entry name" value="TPR-like"/>
    <property type="match status" value="1"/>
</dbReference>
<dbReference type="AlphaFoldDB" id="A0A8I2KQ30"/>
<dbReference type="EMBL" id="CP137578">
    <property type="protein sequence ID" value="WOX30106.1"/>
    <property type="molecule type" value="Genomic_DNA"/>
</dbReference>
<dbReference type="EMBL" id="WEIA01000004">
    <property type="protein sequence ID" value="NLR21533.1"/>
    <property type="molecule type" value="Genomic_DNA"/>
</dbReference>
<dbReference type="InterPro" id="IPR004821">
    <property type="entry name" value="Cyt_trans-like"/>
</dbReference>
<protein>
    <submittedName>
        <fullName evidence="5">Adenylyltransferase/cytidyltransferase family protein</fullName>
    </submittedName>
    <submittedName>
        <fullName evidence="4">FAD synthase</fullName>
    </submittedName>
</protein>
<keyword evidence="7" id="KW-1185">Reference proteome</keyword>
<evidence type="ECO:0000313" key="5">
    <source>
        <dbReference type="EMBL" id="WOX30106.1"/>
    </source>
</evidence>
<evidence type="ECO:0000313" key="7">
    <source>
        <dbReference type="Proteomes" id="UP001304419"/>
    </source>
</evidence>
<evidence type="ECO:0000256" key="2">
    <source>
        <dbReference type="ARBA" id="ARBA00022695"/>
    </source>
</evidence>
<dbReference type="InterPro" id="IPR011990">
    <property type="entry name" value="TPR-like_helical_dom_sf"/>
</dbReference>
<gene>
    <name evidence="4" type="ORF">F9Y85_09410</name>
    <name evidence="5" type="ORF">R5H13_07565</name>
</gene>
<dbReference type="PANTHER" id="PTHR43793">
    <property type="entry name" value="FAD SYNTHASE"/>
    <property type="match status" value="1"/>
</dbReference>
<dbReference type="SUPFAM" id="SSF52374">
    <property type="entry name" value="Nucleotidylyl transferase"/>
    <property type="match status" value="1"/>
</dbReference>
<dbReference type="PANTHER" id="PTHR43793:SF1">
    <property type="entry name" value="FAD SYNTHASE"/>
    <property type="match status" value="1"/>
</dbReference>
<name>A0A8I2KQ30_9GAMM</name>
<evidence type="ECO:0000313" key="6">
    <source>
        <dbReference type="Proteomes" id="UP000646877"/>
    </source>
</evidence>
<dbReference type="Gene3D" id="1.25.40.10">
    <property type="entry name" value="Tetratricopeptide repeat domain"/>
    <property type="match status" value="1"/>
</dbReference>
<accession>A0A8I2KQ30</accession>
<reference evidence="5 7" key="2">
    <citation type="submission" date="2023-10" db="EMBL/GenBank/DDBJ databases">
        <title>To unveil natural product biosynthetic capacity in Pseudoalteromonas.</title>
        <authorList>
            <person name="Wang J."/>
        </authorList>
    </citation>
    <scope>NUCLEOTIDE SEQUENCE [LARGE SCALE GENOMIC DNA]</scope>
    <source>
        <strain evidence="5 7">DSM 15914</strain>
    </source>
</reference>
<keyword evidence="2 5" id="KW-0548">Nucleotidyltransferase</keyword>
<dbReference type="Proteomes" id="UP000646877">
    <property type="component" value="Unassembled WGS sequence"/>
</dbReference>
<organism evidence="4 6">
    <name type="scientific">Pseudoalteromonas maricaloris</name>
    <dbReference type="NCBI Taxonomy" id="184924"/>
    <lineage>
        <taxon>Bacteria</taxon>
        <taxon>Pseudomonadati</taxon>
        <taxon>Pseudomonadota</taxon>
        <taxon>Gammaproteobacteria</taxon>
        <taxon>Alteromonadales</taxon>
        <taxon>Pseudoalteromonadaceae</taxon>
        <taxon>Pseudoalteromonas</taxon>
    </lineage>
</organism>
<dbReference type="GO" id="GO:0016779">
    <property type="term" value="F:nucleotidyltransferase activity"/>
    <property type="evidence" value="ECO:0007669"/>
    <property type="project" value="UniProtKB-KW"/>
</dbReference>
<evidence type="ECO:0000256" key="1">
    <source>
        <dbReference type="ARBA" id="ARBA00022679"/>
    </source>
</evidence>
<feature type="domain" description="Cytidyltransferase-like" evidence="3">
    <location>
        <begin position="374"/>
        <end position="505"/>
    </location>
</feature>
<sequence length="512" mass="58140">MQKDTAIKQSQLNRKMTQAIEYFTSGQDQAAEQAFQQLYQQQPTQQVILYLAQLAQRRQAGSEWIEQLEALLHKHPDVPDSYYILARSYQQNRQLPLAAQTFYQALGWRLQHDALTNIAEVQSSEVPIHESASSTKLTPENALHLLLQALSSLKKAGFYAFPTAGTLLGLEREGQLLENDKDVDIGIDWSHMKSAIEHLQHLGWHEEAQSYGLINPRCFRHQSGLVLDLCGYATEQSTGDTISGLWMQDVPFTWNRVTRFSAIQVVSISSPAGEIYYPQYPEQILQALYGLDWKIPDANFDTIVCAPNIMQDSYLYYCYAYSHLYTEWKKGNFKKMHAMLKVLLQFKPHDGLLKNLMQFVQKQMKSQQPCRVLALGFFDLLHPGHLTYLSLAKSHGDYLVVGVAPDAFALKSKGRPPIMDQDERLSIIKALACVDKAVLVGAPMADTERAAHWIAQQKVNLVICGDEWQHTPRWQALEAALAPQNIQVVYIPYTQGISSTKIKERIQNFNES</sequence>
<reference evidence="4" key="1">
    <citation type="submission" date="2019-10" db="EMBL/GenBank/DDBJ databases">
        <authorList>
            <person name="Paulsen S."/>
        </authorList>
    </citation>
    <scope>NUCLEOTIDE SEQUENCE</scope>
    <source>
        <strain evidence="4">LMG 19692</strain>
    </source>
</reference>
<dbReference type="InterPro" id="IPR014729">
    <property type="entry name" value="Rossmann-like_a/b/a_fold"/>
</dbReference>
<dbReference type="Gene3D" id="3.40.50.620">
    <property type="entry name" value="HUPs"/>
    <property type="match status" value="1"/>
</dbReference>
<dbReference type="Proteomes" id="UP001304419">
    <property type="component" value="Chromosome 1"/>
</dbReference>
<proteinExistence type="predicted"/>
<keyword evidence="1" id="KW-0808">Transferase</keyword>
<evidence type="ECO:0000313" key="4">
    <source>
        <dbReference type="EMBL" id="NLR21533.1"/>
    </source>
</evidence>
<dbReference type="RefSeq" id="WP_039495512.1">
    <property type="nucleotide sequence ID" value="NZ_CBCSDF010000001.1"/>
</dbReference>